<keyword evidence="10" id="KW-1185">Reference proteome</keyword>
<dbReference type="RefSeq" id="WP_210758079.1">
    <property type="nucleotide sequence ID" value="NZ_CP060139.1"/>
</dbReference>
<feature type="domain" description="Sigma-54 factor interaction" evidence="7">
    <location>
        <begin position="145"/>
        <end position="374"/>
    </location>
</feature>
<evidence type="ECO:0000256" key="1">
    <source>
        <dbReference type="ARBA" id="ARBA00022741"/>
    </source>
</evidence>
<dbReference type="SUPFAM" id="SSF52540">
    <property type="entry name" value="P-loop containing nucleoside triphosphate hydrolases"/>
    <property type="match status" value="1"/>
</dbReference>
<dbReference type="GO" id="GO:0005524">
    <property type="term" value="F:ATP binding"/>
    <property type="evidence" value="ECO:0007669"/>
    <property type="project" value="UniProtKB-KW"/>
</dbReference>
<dbReference type="Pfam" id="PF00072">
    <property type="entry name" value="Response_reg"/>
    <property type="match status" value="1"/>
</dbReference>
<sequence>MSLMRIFLVEDSIPYAKLLMHHLGLNPDNEVEHFSDAASFLKQLHKVPDCILLDYSLPDLSGIDVLKRIKSQHSDLPVLIVSGQEDVGTAVDLLREGAYDYIVKDVNAKDRIWKALNNIRENARLRKEIDVLREEVNLKYDFSNIIGGSPGLKKVFKLIEKAAQTNITVSITGETGTGKELVAKAIHYNSKFRRKPLVSINIAAIPSELLESELFGHEKGAFTGAVSKRIGKFEEADGGTIFLDEIGEMDVNLQAKLLRVLQEKEVTRLGSNKAVKINTRILVATHRDLKEEVRIGNFREDLYYRLLGLPIHLPPLRERGGDIMMLAKHFLQDFCRENDFGDIRISPEAQQRLLSYPWPGNVRELKAIMELAAVLCDSGVIEEKDLNFNSVTDEMDTLVSEGLSLKEYNRRLIEHYLRKNDNNVVEVAKRLDIGKSTLYRMIKNKEININ</sequence>
<keyword evidence="5" id="KW-0804">Transcription</keyword>
<protein>
    <submittedName>
        <fullName evidence="9">Sigma-54-dependent Fis family transcriptional regulator</fullName>
    </submittedName>
</protein>
<dbReference type="InterPro" id="IPR002197">
    <property type="entry name" value="HTH_Fis"/>
</dbReference>
<evidence type="ECO:0000256" key="4">
    <source>
        <dbReference type="ARBA" id="ARBA00023125"/>
    </source>
</evidence>
<dbReference type="InterPro" id="IPR025944">
    <property type="entry name" value="Sigma_54_int_dom_CS"/>
</dbReference>
<keyword evidence="2" id="KW-0067">ATP-binding</keyword>
<dbReference type="InterPro" id="IPR027417">
    <property type="entry name" value="P-loop_NTPase"/>
</dbReference>
<dbReference type="InterPro" id="IPR058031">
    <property type="entry name" value="AAA_lid_NorR"/>
</dbReference>
<dbReference type="PROSITE" id="PS50045">
    <property type="entry name" value="SIGMA54_INTERACT_4"/>
    <property type="match status" value="1"/>
</dbReference>
<dbReference type="GO" id="GO:0000160">
    <property type="term" value="P:phosphorelay signal transduction system"/>
    <property type="evidence" value="ECO:0007669"/>
    <property type="project" value="InterPro"/>
</dbReference>
<dbReference type="Pfam" id="PF02954">
    <property type="entry name" value="HTH_8"/>
    <property type="match status" value="1"/>
</dbReference>
<dbReference type="CDD" id="cd00009">
    <property type="entry name" value="AAA"/>
    <property type="match status" value="1"/>
</dbReference>
<dbReference type="InterPro" id="IPR003593">
    <property type="entry name" value="AAA+_ATPase"/>
</dbReference>
<evidence type="ECO:0000256" key="3">
    <source>
        <dbReference type="ARBA" id="ARBA00023015"/>
    </source>
</evidence>
<keyword evidence="6" id="KW-0597">Phosphoprotein</keyword>
<dbReference type="Gene3D" id="3.40.50.2300">
    <property type="match status" value="1"/>
</dbReference>
<reference evidence="9 10" key="1">
    <citation type="submission" date="2020-08" db="EMBL/GenBank/DDBJ databases">
        <title>Croceimicrobium hydrocarbonivorans gen. nov., sp. nov., a novel marine bacterium isolated from a bacterial consortium that degrades polyethylene terephthalate.</title>
        <authorList>
            <person name="Liu R."/>
        </authorList>
    </citation>
    <scope>NUCLEOTIDE SEQUENCE [LARGE SCALE GENOMIC DNA]</scope>
    <source>
        <strain evidence="9 10">A20-9</strain>
    </source>
</reference>
<evidence type="ECO:0000256" key="5">
    <source>
        <dbReference type="ARBA" id="ARBA00023163"/>
    </source>
</evidence>
<name>A0A7H0VCU9_9FLAO</name>
<dbReference type="SMART" id="SM00448">
    <property type="entry name" value="REC"/>
    <property type="match status" value="1"/>
</dbReference>
<dbReference type="AlphaFoldDB" id="A0A7H0VCU9"/>
<dbReference type="PANTHER" id="PTHR32071">
    <property type="entry name" value="TRANSCRIPTIONAL REGULATORY PROTEIN"/>
    <property type="match status" value="1"/>
</dbReference>
<dbReference type="InterPro" id="IPR001789">
    <property type="entry name" value="Sig_transdc_resp-reg_receiver"/>
</dbReference>
<dbReference type="Pfam" id="PF00158">
    <property type="entry name" value="Sigma54_activat"/>
    <property type="match status" value="1"/>
</dbReference>
<accession>A0A7H0VCU9</accession>
<organism evidence="9 10">
    <name type="scientific">Croceimicrobium hydrocarbonivorans</name>
    <dbReference type="NCBI Taxonomy" id="2761580"/>
    <lineage>
        <taxon>Bacteria</taxon>
        <taxon>Pseudomonadati</taxon>
        <taxon>Bacteroidota</taxon>
        <taxon>Flavobacteriia</taxon>
        <taxon>Flavobacteriales</taxon>
        <taxon>Owenweeksiaceae</taxon>
        <taxon>Croceimicrobium</taxon>
    </lineage>
</organism>
<evidence type="ECO:0000256" key="2">
    <source>
        <dbReference type="ARBA" id="ARBA00022840"/>
    </source>
</evidence>
<dbReference type="InterPro" id="IPR011006">
    <property type="entry name" value="CheY-like_superfamily"/>
</dbReference>
<keyword evidence="4" id="KW-0238">DNA-binding</keyword>
<dbReference type="Pfam" id="PF25601">
    <property type="entry name" value="AAA_lid_14"/>
    <property type="match status" value="1"/>
</dbReference>
<dbReference type="Gene3D" id="1.10.10.60">
    <property type="entry name" value="Homeodomain-like"/>
    <property type="match status" value="1"/>
</dbReference>
<dbReference type="GO" id="GO:0043565">
    <property type="term" value="F:sequence-specific DNA binding"/>
    <property type="evidence" value="ECO:0007669"/>
    <property type="project" value="InterPro"/>
</dbReference>
<feature type="modified residue" description="4-aspartylphosphate" evidence="6">
    <location>
        <position position="54"/>
    </location>
</feature>
<evidence type="ECO:0000313" key="10">
    <source>
        <dbReference type="Proteomes" id="UP000516305"/>
    </source>
</evidence>
<keyword evidence="1" id="KW-0547">Nucleotide-binding</keyword>
<proteinExistence type="predicted"/>
<dbReference type="Gene3D" id="3.40.50.300">
    <property type="entry name" value="P-loop containing nucleotide triphosphate hydrolases"/>
    <property type="match status" value="1"/>
</dbReference>
<keyword evidence="3" id="KW-0805">Transcription regulation</keyword>
<dbReference type="SMART" id="SM00382">
    <property type="entry name" value="AAA"/>
    <property type="match status" value="1"/>
</dbReference>
<dbReference type="FunFam" id="3.40.50.300:FF:000006">
    <property type="entry name" value="DNA-binding transcriptional regulator NtrC"/>
    <property type="match status" value="1"/>
</dbReference>
<dbReference type="InterPro" id="IPR002078">
    <property type="entry name" value="Sigma_54_int"/>
</dbReference>
<dbReference type="PROSITE" id="PS50110">
    <property type="entry name" value="RESPONSE_REGULATORY"/>
    <property type="match status" value="1"/>
</dbReference>
<feature type="domain" description="Response regulatory" evidence="8">
    <location>
        <begin position="5"/>
        <end position="119"/>
    </location>
</feature>
<dbReference type="SUPFAM" id="SSF46689">
    <property type="entry name" value="Homeodomain-like"/>
    <property type="match status" value="1"/>
</dbReference>
<dbReference type="KEGG" id="chyd:H4K34_14335"/>
<gene>
    <name evidence="9" type="ORF">H4K34_14335</name>
</gene>
<dbReference type="InterPro" id="IPR025943">
    <property type="entry name" value="Sigma_54_int_dom_ATP-bd_2"/>
</dbReference>
<dbReference type="Proteomes" id="UP000516305">
    <property type="component" value="Chromosome"/>
</dbReference>
<dbReference type="EMBL" id="CP060139">
    <property type="protein sequence ID" value="QNR23547.1"/>
    <property type="molecule type" value="Genomic_DNA"/>
</dbReference>
<dbReference type="InterPro" id="IPR009057">
    <property type="entry name" value="Homeodomain-like_sf"/>
</dbReference>
<dbReference type="SUPFAM" id="SSF52172">
    <property type="entry name" value="CheY-like"/>
    <property type="match status" value="1"/>
</dbReference>
<dbReference type="Gene3D" id="1.10.8.60">
    <property type="match status" value="1"/>
</dbReference>
<dbReference type="GO" id="GO:0006355">
    <property type="term" value="P:regulation of DNA-templated transcription"/>
    <property type="evidence" value="ECO:0007669"/>
    <property type="project" value="InterPro"/>
</dbReference>
<evidence type="ECO:0000259" key="8">
    <source>
        <dbReference type="PROSITE" id="PS50110"/>
    </source>
</evidence>
<evidence type="ECO:0000259" key="7">
    <source>
        <dbReference type="PROSITE" id="PS50045"/>
    </source>
</evidence>
<dbReference type="PROSITE" id="PS00676">
    <property type="entry name" value="SIGMA54_INTERACT_2"/>
    <property type="match status" value="1"/>
</dbReference>
<evidence type="ECO:0000313" key="9">
    <source>
        <dbReference type="EMBL" id="QNR23547.1"/>
    </source>
</evidence>
<evidence type="ECO:0000256" key="6">
    <source>
        <dbReference type="PROSITE-ProRule" id="PRU00169"/>
    </source>
</evidence>
<dbReference type="PROSITE" id="PS00688">
    <property type="entry name" value="SIGMA54_INTERACT_3"/>
    <property type="match status" value="1"/>
</dbReference>